<reference evidence="4" key="1">
    <citation type="journal article" date="2015" name="Proc. Natl. Acad. Sci. U.S.A.">
        <title>Genome sequence of the Asian Tiger mosquito, Aedes albopictus, reveals insights into its biology, genetics, and evolution.</title>
        <authorList>
            <person name="Chen X.G."/>
            <person name="Jiang X."/>
            <person name="Gu J."/>
            <person name="Xu M."/>
            <person name="Wu Y."/>
            <person name="Deng Y."/>
            <person name="Zhang C."/>
            <person name="Bonizzoni M."/>
            <person name="Dermauw W."/>
            <person name="Vontas J."/>
            <person name="Armbruster P."/>
            <person name="Huang X."/>
            <person name="Yang Y."/>
            <person name="Zhang H."/>
            <person name="He W."/>
            <person name="Peng H."/>
            <person name="Liu Y."/>
            <person name="Wu K."/>
            <person name="Chen J."/>
            <person name="Lirakis M."/>
            <person name="Topalis P."/>
            <person name="Van Leeuwen T."/>
            <person name="Hall A.B."/>
            <person name="Jiang X."/>
            <person name="Thorpe C."/>
            <person name="Mueller R.L."/>
            <person name="Sun C."/>
            <person name="Waterhouse R.M."/>
            <person name="Yan G."/>
            <person name="Tu Z.J."/>
            <person name="Fang X."/>
            <person name="James A.A."/>
        </authorList>
    </citation>
    <scope>NUCLEOTIDE SEQUENCE [LARGE SCALE GENOMIC DNA]</scope>
    <source>
        <strain evidence="4">Foshan</strain>
    </source>
</reference>
<dbReference type="PROSITE" id="PS50994">
    <property type="entry name" value="INTEGRASE"/>
    <property type="match status" value="1"/>
</dbReference>
<dbReference type="InterPro" id="IPR012337">
    <property type="entry name" value="RNaseH-like_sf"/>
</dbReference>
<name>A0ABM1ZJG5_AEDAL</name>
<feature type="region of interest" description="Disordered" evidence="1">
    <location>
        <begin position="1808"/>
        <end position="1848"/>
    </location>
</feature>
<dbReference type="EnsemblMetazoa" id="AALFPA23_019053.R28046">
    <property type="protein sequence ID" value="AALFPA23_019053.P28046"/>
    <property type="gene ID" value="AALFPA23_019053"/>
</dbReference>
<organism evidence="3 4">
    <name type="scientific">Aedes albopictus</name>
    <name type="common">Asian tiger mosquito</name>
    <name type="synonym">Stegomyia albopicta</name>
    <dbReference type="NCBI Taxonomy" id="7160"/>
    <lineage>
        <taxon>Eukaryota</taxon>
        <taxon>Metazoa</taxon>
        <taxon>Ecdysozoa</taxon>
        <taxon>Arthropoda</taxon>
        <taxon>Hexapoda</taxon>
        <taxon>Insecta</taxon>
        <taxon>Pterygota</taxon>
        <taxon>Neoptera</taxon>
        <taxon>Endopterygota</taxon>
        <taxon>Diptera</taxon>
        <taxon>Nematocera</taxon>
        <taxon>Culicoidea</taxon>
        <taxon>Culicidae</taxon>
        <taxon>Culicinae</taxon>
        <taxon>Aedini</taxon>
        <taxon>Aedes</taxon>
        <taxon>Stegomyia</taxon>
    </lineage>
</organism>
<dbReference type="Proteomes" id="UP000069940">
    <property type="component" value="Unassembled WGS sequence"/>
</dbReference>
<keyword evidence="4" id="KW-1185">Reference proteome</keyword>
<dbReference type="Pfam" id="PF05380">
    <property type="entry name" value="Peptidase_A17"/>
    <property type="match status" value="1"/>
</dbReference>
<accession>A0ABM1ZJG5</accession>
<evidence type="ECO:0000259" key="2">
    <source>
        <dbReference type="PROSITE" id="PS50994"/>
    </source>
</evidence>
<dbReference type="Pfam" id="PF18701">
    <property type="entry name" value="DUF5641"/>
    <property type="match status" value="1"/>
</dbReference>
<dbReference type="InterPro" id="IPR043502">
    <property type="entry name" value="DNA/RNA_pol_sf"/>
</dbReference>
<dbReference type="SUPFAM" id="SSF53098">
    <property type="entry name" value="Ribonuclease H-like"/>
    <property type="match status" value="1"/>
</dbReference>
<reference evidence="3" key="2">
    <citation type="submission" date="2025-05" db="UniProtKB">
        <authorList>
            <consortium name="EnsemblMetazoa"/>
        </authorList>
    </citation>
    <scope>IDENTIFICATION</scope>
    <source>
        <strain evidence="3">Foshan</strain>
    </source>
</reference>
<dbReference type="InterPro" id="IPR041588">
    <property type="entry name" value="Integrase_H2C2"/>
</dbReference>
<feature type="compositionally biased region" description="Low complexity" evidence="1">
    <location>
        <begin position="347"/>
        <end position="360"/>
    </location>
</feature>
<dbReference type="PANTHER" id="PTHR47331:SF1">
    <property type="entry name" value="GAG-LIKE PROTEIN"/>
    <property type="match status" value="1"/>
</dbReference>
<feature type="region of interest" description="Disordered" evidence="1">
    <location>
        <begin position="324"/>
        <end position="364"/>
    </location>
</feature>
<dbReference type="Gene3D" id="3.30.420.10">
    <property type="entry name" value="Ribonuclease H-like superfamily/Ribonuclease H"/>
    <property type="match status" value="1"/>
</dbReference>
<dbReference type="Gene3D" id="2.40.70.10">
    <property type="entry name" value="Acid Proteases"/>
    <property type="match status" value="1"/>
</dbReference>
<evidence type="ECO:0000313" key="3">
    <source>
        <dbReference type="EnsemblMetazoa" id="AALFPA23_019053.P28046"/>
    </source>
</evidence>
<dbReference type="GeneID" id="115263672"/>
<dbReference type="Pfam" id="PF17921">
    <property type="entry name" value="Integrase_H2C2"/>
    <property type="match status" value="1"/>
</dbReference>
<dbReference type="CDD" id="cd01644">
    <property type="entry name" value="RT_pepA17"/>
    <property type="match status" value="1"/>
</dbReference>
<proteinExistence type="predicted"/>
<dbReference type="InterPro" id="IPR036397">
    <property type="entry name" value="RNaseH_sf"/>
</dbReference>
<evidence type="ECO:0000256" key="1">
    <source>
        <dbReference type="SAM" id="MobiDB-lite"/>
    </source>
</evidence>
<dbReference type="PANTHER" id="PTHR47331">
    <property type="entry name" value="PHD-TYPE DOMAIN-CONTAINING PROTEIN"/>
    <property type="match status" value="1"/>
</dbReference>
<dbReference type="InterPro" id="IPR040676">
    <property type="entry name" value="DUF5641"/>
</dbReference>
<dbReference type="InterPro" id="IPR005312">
    <property type="entry name" value="DUF1759"/>
</dbReference>
<sequence>MAEEAKTFDEWLQKKQNVLDSVALLEFYVKNFDKEEARKEQVEAWAEKLERFYDEFHKVAVKMEALSTEENPIDLKGERQKFDSRYYVLRAFYLKQIARAASSSSSSHSPPTKPMNVRLPELILPKFSGRLEDWCVFRDSFQSAIGSRSDIGPVEKLHYLKGLVHGEAARILDPIKVSEQGYKDAWRALTLRFENKRQLIKCHIRTLFDTPAMRNESAEDLLALVDRFEQQISVLKSLGEPADKWSSLLVYLLTVRLDSCTLREWENHCAKLDADNIAAVLGGTASTSSAVADDSTSMPSYVQMVNFLQNYARVLHAVSPATFAPSPRNKPKLPPNSAAFPVVAPQKSASSSTPSSSSTSKSEKPCEKCGQGHYLYHCPEFQKLDIAQRTDLVKENNICLNCLRSSSHFARSCSGSRCRVCSRKHHTLLHTDSSDTKSTSSTQSEESTCCVAVEEMLPVPSNLAHSKSVSQVQAQQPCTPSTSIVPSLRVHDISGNPQCALVSQSQAVIPGTVFLPTALVNIRSSRGRIISARCLLDCASQRNFVSAGLCEKLQLPRTRLPQPMTISGIGNTTTRVEHEVCVSVSSRISSFSVKCSMLILPSITVKLPQFSVDTRQWSIPEHVNLADPTFAVTSNIDMILGAAHFFRVLRYGRVSLGNDLPLLQNTEFGWVVSGECMLENHDHEDPRNCQFSNPCTIDELVNRFWQLEEVQQSKGWSPSERYCEQHFVEHTVRNADGRYVVKLPKREELLPQLDDNWYNATRRFYSLERSLARDPEKHAMYQKFVHEYQALGHMREIDPNERDSKPRYYLPHHAVIKMDSTTTKLRTVFDASCRSKSGLSLNDVLLAGPVQDTLVTIVIRFRISEFVVSADIEKMYRQVLVSEQDQPLTRIVWRDHPDLPLKIYQLLTVTYGTSCAPFLAIRVLQKLADDEEQRFPLAARVLRHDFYVDNLLTGSNDTSSLAATCKQLIAMLASAGLPLRQWSSNNQTVLNAIPPELRETETLLDLDHEASVTTLGLRWEPATDLLSFKQPKWKEYSTLTKREMLSQISSLFDPLGLIGPTISKAKILLQSLWKLHLDWDTPVPPAVASEWQDIQQKFAGLVHLRIPRHVLSPGYARLEVHGFSDASESAYGACLFFRSISSAGSCIVRLLMSKSKVAPVDTKSIPRLELCAAHLLAKLLVHAMDSVEISATVYLWTDSTIVLDWLAATPSSWKTFVANRVAEIQELTTHAVWNHVPSKDNPVDLISRGMTLDELSLHSLWWHGPAWLGALDIPWPAKYAASKSTNLEARKIVALPAVEDGPLYDLVLRYSSLRSLLRICAIIRRFCENCLRHKNQRERVVGPLTVAEIDQTLLALIRRAQHEHFEKELRQLSSTGKVDRKSKLRFLNPQLVDGVIRLGGRLQNASIPNDEKCPILLPAKHRLTDLIVTREHQKTLHAGPGLLLSSLRQKYWPLGGRNLVRKIVHRCITCARARPKPLEQLMGQLPPMRVTQAYPFENVGIDLAGPLYVRPFTRSRKSQLAKMYIVVYVCLATKAAHLDIVSDLTTEAFIASLRRFTSRRGRPAHIYCDNATNFVGATRELKELRKLFLSQQHKESVARECGEDGIQFHFIPPRSPSFGGIWEACVKSVKTLLRKILGNAHLTESELQTALVQVEAMLNSRPITPLPDDPSEERALTPGHFLIGRPLNAMPDPDLQDVPENRLSRYQRVQQLAGHFWSRWHKEYLATLQIRYRWTEALDNLAVGSIVVLKEEKIPPLKWPLGRVISVHPGSDGRVRVATVRTSTGTTQRAISKLCLLPVEVDPATVVIDAPQSPDVGPRSGNRAAGRDPGPCSGNRAAGRVPGPYSGK</sequence>
<dbReference type="Pfam" id="PF03564">
    <property type="entry name" value="DUF1759"/>
    <property type="match status" value="1"/>
</dbReference>
<evidence type="ECO:0000313" key="4">
    <source>
        <dbReference type="Proteomes" id="UP000069940"/>
    </source>
</evidence>
<dbReference type="InterPro" id="IPR001584">
    <property type="entry name" value="Integrase_cat-core"/>
</dbReference>
<protein>
    <recommendedName>
        <fullName evidence="2">Integrase catalytic domain-containing protein</fullName>
    </recommendedName>
</protein>
<dbReference type="InterPro" id="IPR021109">
    <property type="entry name" value="Peptidase_aspartic_dom_sf"/>
</dbReference>
<dbReference type="SUPFAM" id="SSF56672">
    <property type="entry name" value="DNA/RNA polymerases"/>
    <property type="match status" value="1"/>
</dbReference>
<feature type="domain" description="Integrase catalytic" evidence="2">
    <location>
        <begin position="1491"/>
        <end position="1686"/>
    </location>
</feature>
<dbReference type="InterPro" id="IPR008042">
    <property type="entry name" value="Retrotrans_Pao"/>
</dbReference>
<dbReference type="RefSeq" id="XP_062707957.1">
    <property type="nucleotide sequence ID" value="XM_062851973.1"/>
</dbReference>